<reference evidence="1 2" key="1">
    <citation type="journal article" date="2016" name="Genome Biol. Evol.">
        <title>Comparative Genomic Analyses of the Moraxella catarrhalis Serosensitive and Seroresistant Lineages Demonstrate Their Independent Evolution.</title>
        <authorList>
            <person name="Earl J.P."/>
            <person name="de Vries S.P."/>
            <person name="Ahmed A."/>
            <person name="Powell E."/>
            <person name="Schultz M.P."/>
            <person name="Hermans P.W."/>
            <person name="Hill D.J."/>
            <person name="Zhou Z."/>
            <person name="Constantinidou C.I."/>
            <person name="Hu F.Z."/>
            <person name="Bootsma H.J."/>
            <person name="Ehrlich G.D."/>
        </authorList>
    </citation>
    <scope>NUCLEOTIDE SEQUENCE [LARGE SCALE GENOMIC DNA]</scope>
    <source>
        <strain evidence="1 2">F23</strain>
    </source>
</reference>
<proteinExistence type="predicted"/>
<organism evidence="1 2">
    <name type="scientific">Moraxella catarrhalis</name>
    <name type="common">Branhamella catarrhalis</name>
    <dbReference type="NCBI Taxonomy" id="480"/>
    <lineage>
        <taxon>Bacteria</taxon>
        <taxon>Pseudomonadati</taxon>
        <taxon>Pseudomonadota</taxon>
        <taxon>Gammaproteobacteria</taxon>
        <taxon>Moraxellales</taxon>
        <taxon>Moraxellaceae</taxon>
        <taxon>Moraxella</taxon>
    </lineage>
</organism>
<accession>A0AB36DN17</accession>
<name>A0AB36DN17_MORCA</name>
<protein>
    <submittedName>
        <fullName evidence="1">Uncharacterized protein</fullName>
    </submittedName>
</protein>
<dbReference type="RefSeq" id="WP_064604575.1">
    <property type="nucleotide sequence ID" value="NZ_LXHQ01000042.1"/>
</dbReference>
<evidence type="ECO:0000313" key="1">
    <source>
        <dbReference type="EMBL" id="OAV23569.1"/>
    </source>
</evidence>
<evidence type="ECO:0000313" key="2">
    <source>
        <dbReference type="Proteomes" id="UP000078295"/>
    </source>
</evidence>
<sequence>MQIKLSNLSEWVSAPYGLVKQIMGHRPTATDKKHYKDRLIDLLRYWHTIADCAIALAGDKSSKFHEILPPIIGTISTA</sequence>
<dbReference type="AlphaFoldDB" id="A0AB36DN17"/>
<dbReference type="Proteomes" id="UP000078295">
    <property type="component" value="Unassembled WGS sequence"/>
</dbReference>
<comment type="caution">
    <text evidence="1">The sequence shown here is derived from an EMBL/GenBank/DDBJ whole genome shotgun (WGS) entry which is preliminary data.</text>
</comment>
<gene>
    <name evidence="1" type="ORF">AO370_1613</name>
</gene>
<dbReference type="EMBL" id="LXHQ01000042">
    <property type="protein sequence ID" value="OAV23569.1"/>
    <property type="molecule type" value="Genomic_DNA"/>
</dbReference>